<dbReference type="RefSeq" id="WP_002382824.1">
    <property type="nucleotide sequence ID" value="NZ_CABGHQ010000009.1"/>
</dbReference>
<dbReference type="InterPro" id="IPR036640">
    <property type="entry name" value="ABC1_TM_sf"/>
</dbReference>
<dbReference type="Proteomes" id="UP000516122">
    <property type="component" value="Chromosome"/>
</dbReference>
<feature type="transmembrane region" description="Helical" evidence="10">
    <location>
        <begin position="313"/>
        <end position="331"/>
    </location>
</feature>
<dbReference type="PROSITE" id="PS50893">
    <property type="entry name" value="ABC_TRANSPORTER_2"/>
    <property type="match status" value="1"/>
</dbReference>
<evidence type="ECO:0000256" key="2">
    <source>
        <dbReference type="ARBA" id="ARBA00022692"/>
    </source>
</evidence>
<dbReference type="Pfam" id="PF03412">
    <property type="entry name" value="Peptidase_C39"/>
    <property type="match status" value="1"/>
</dbReference>
<evidence type="ECO:0000256" key="10">
    <source>
        <dbReference type="SAM" id="Phobius"/>
    </source>
</evidence>
<dbReference type="InterPro" id="IPR039421">
    <property type="entry name" value="Type_1_exporter"/>
</dbReference>
<dbReference type="Gene3D" id="1.20.1560.10">
    <property type="entry name" value="ABC transporter type 1, transmembrane domain"/>
    <property type="match status" value="1"/>
</dbReference>
<dbReference type="GO" id="GO:0006508">
    <property type="term" value="P:proteolysis"/>
    <property type="evidence" value="ECO:0007669"/>
    <property type="project" value="InterPro"/>
</dbReference>
<dbReference type="CDD" id="cd02418">
    <property type="entry name" value="Peptidase_C39B"/>
    <property type="match status" value="1"/>
</dbReference>
<dbReference type="PROSITE" id="PS50929">
    <property type="entry name" value="ABC_TM1F"/>
    <property type="match status" value="1"/>
</dbReference>
<dbReference type="SUPFAM" id="SSF52540">
    <property type="entry name" value="P-loop containing nucleoside triphosphate hydrolases"/>
    <property type="match status" value="1"/>
</dbReference>
<feature type="domain" description="ABC transporter" evidence="11">
    <location>
        <begin position="488"/>
        <end position="700"/>
    </location>
</feature>
<evidence type="ECO:0000256" key="6">
    <source>
        <dbReference type="ARBA" id="ARBA00022927"/>
    </source>
</evidence>
<dbReference type="GO" id="GO:0016887">
    <property type="term" value="F:ATP hydrolysis activity"/>
    <property type="evidence" value="ECO:0007669"/>
    <property type="project" value="InterPro"/>
</dbReference>
<dbReference type="InterPro" id="IPR011527">
    <property type="entry name" value="ABC1_TM_dom"/>
</dbReference>
<keyword evidence="4" id="KW-0645">Protease</keyword>
<reference evidence="14 15" key="1">
    <citation type="submission" date="2020-08" db="EMBL/GenBank/DDBJ databases">
        <title>Enterococcus faecalis SF28073 genome assembly.</title>
        <authorList>
            <person name="Duerkop B.A."/>
            <person name="Johnson C.N."/>
        </authorList>
    </citation>
    <scope>NUCLEOTIDE SEQUENCE [LARGE SCALE GENOMIC DNA]</scope>
    <source>
        <strain evidence="14 15">SF28073</strain>
    </source>
</reference>
<keyword evidence="3" id="KW-0547">Nucleotide-binding</keyword>
<evidence type="ECO:0000256" key="7">
    <source>
        <dbReference type="ARBA" id="ARBA00022989"/>
    </source>
</evidence>
<dbReference type="PANTHER" id="PTHR24221">
    <property type="entry name" value="ATP-BINDING CASSETTE SUB-FAMILY B"/>
    <property type="match status" value="1"/>
</dbReference>
<evidence type="ECO:0000256" key="3">
    <source>
        <dbReference type="ARBA" id="ARBA00022741"/>
    </source>
</evidence>
<keyword evidence="2 10" id="KW-0812">Transmembrane</keyword>
<dbReference type="Pfam" id="PF00005">
    <property type="entry name" value="ABC_tran"/>
    <property type="match status" value="1"/>
</dbReference>
<feature type="transmembrane region" description="Helical" evidence="10">
    <location>
        <begin position="168"/>
        <end position="188"/>
    </location>
</feature>
<keyword evidence="8 10" id="KW-0472">Membrane</keyword>
<evidence type="ECO:0000259" key="12">
    <source>
        <dbReference type="PROSITE" id="PS50929"/>
    </source>
</evidence>
<evidence type="ECO:0000313" key="15">
    <source>
        <dbReference type="Proteomes" id="UP000516122"/>
    </source>
</evidence>
<dbReference type="InterPro" id="IPR003439">
    <property type="entry name" value="ABC_transporter-like_ATP-bd"/>
</dbReference>
<evidence type="ECO:0000259" key="11">
    <source>
        <dbReference type="PROSITE" id="PS50893"/>
    </source>
</evidence>
<dbReference type="GO" id="GO:0043213">
    <property type="term" value="P:bacteriocin transport"/>
    <property type="evidence" value="ECO:0007669"/>
    <property type="project" value="UniProtKB-KW"/>
</dbReference>
<dbReference type="GO" id="GO:0005886">
    <property type="term" value="C:plasma membrane"/>
    <property type="evidence" value="ECO:0007669"/>
    <property type="project" value="UniProtKB-SubCell"/>
</dbReference>
<dbReference type="PANTHER" id="PTHR24221:SF654">
    <property type="entry name" value="ATP-BINDING CASSETTE SUB-FAMILY B MEMBER 6"/>
    <property type="match status" value="1"/>
</dbReference>
<dbReference type="GO" id="GO:0008234">
    <property type="term" value="F:cysteine-type peptidase activity"/>
    <property type="evidence" value="ECO:0007669"/>
    <property type="project" value="UniProtKB-KW"/>
</dbReference>
<dbReference type="SUPFAM" id="SSF90123">
    <property type="entry name" value="ABC transporter transmembrane region"/>
    <property type="match status" value="1"/>
</dbReference>
<dbReference type="GO" id="GO:0034040">
    <property type="term" value="F:ATPase-coupled lipid transmembrane transporter activity"/>
    <property type="evidence" value="ECO:0007669"/>
    <property type="project" value="TreeGrafter"/>
</dbReference>
<evidence type="ECO:0000256" key="5">
    <source>
        <dbReference type="ARBA" id="ARBA00022840"/>
    </source>
</evidence>
<keyword evidence="6" id="KW-0813">Transport</keyword>
<dbReference type="GO" id="GO:0015031">
    <property type="term" value="P:protein transport"/>
    <property type="evidence" value="ECO:0007669"/>
    <property type="project" value="UniProtKB-KW"/>
</dbReference>
<dbReference type="Gene3D" id="3.40.50.300">
    <property type="entry name" value="P-loop containing nucleotide triphosphate hydrolases"/>
    <property type="match status" value="1"/>
</dbReference>
<keyword evidence="6" id="KW-0653">Protein transport</keyword>
<dbReference type="Gene3D" id="3.90.70.10">
    <property type="entry name" value="Cysteine proteinases"/>
    <property type="match status" value="1"/>
</dbReference>
<keyword evidence="7 10" id="KW-1133">Transmembrane helix</keyword>
<keyword evidence="9" id="KW-0080">Bacteriocin transport</keyword>
<gene>
    <name evidence="14" type="ORF">H9Q64_07795</name>
</gene>
<organism evidence="14 15">
    <name type="scientific">Enterococcus faecalis</name>
    <name type="common">Streptococcus faecalis</name>
    <dbReference type="NCBI Taxonomy" id="1351"/>
    <lineage>
        <taxon>Bacteria</taxon>
        <taxon>Bacillati</taxon>
        <taxon>Bacillota</taxon>
        <taxon>Bacilli</taxon>
        <taxon>Lactobacillales</taxon>
        <taxon>Enterococcaceae</taxon>
        <taxon>Enterococcus</taxon>
    </lineage>
</organism>
<dbReference type="AlphaFoldDB" id="A0A7H0FSZ1"/>
<evidence type="ECO:0000256" key="9">
    <source>
        <dbReference type="ARBA" id="ARBA00043264"/>
    </source>
</evidence>
<dbReference type="SMART" id="SM00382">
    <property type="entry name" value="AAA"/>
    <property type="match status" value="1"/>
</dbReference>
<feature type="transmembrane region" description="Helical" evidence="10">
    <location>
        <begin position="398"/>
        <end position="420"/>
    </location>
</feature>
<evidence type="ECO:0000256" key="8">
    <source>
        <dbReference type="ARBA" id="ARBA00023136"/>
    </source>
</evidence>
<keyword evidence="5 14" id="KW-0067">ATP-binding</keyword>
<feature type="transmembrane region" description="Helical" evidence="10">
    <location>
        <begin position="287"/>
        <end position="307"/>
    </location>
</feature>
<feature type="transmembrane region" description="Helical" evidence="10">
    <location>
        <begin position="208"/>
        <end position="230"/>
    </location>
</feature>
<dbReference type="PROSITE" id="PS50990">
    <property type="entry name" value="PEPTIDASE_C39"/>
    <property type="match status" value="1"/>
</dbReference>
<feature type="domain" description="ABC transmembrane type-1" evidence="12">
    <location>
        <begin position="171"/>
        <end position="455"/>
    </location>
</feature>
<dbReference type="InterPro" id="IPR005074">
    <property type="entry name" value="Peptidase_C39"/>
</dbReference>
<proteinExistence type="predicted"/>
<evidence type="ECO:0000256" key="1">
    <source>
        <dbReference type="ARBA" id="ARBA00004651"/>
    </source>
</evidence>
<feature type="domain" description="Peptidase C39" evidence="13">
    <location>
        <begin position="9"/>
        <end position="141"/>
    </location>
</feature>
<dbReference type="GO" id="GO:0140359">
    <property type="term" value="F:ABC-type transporter activity"/>
    <property type="evidence" value="ECO:0007669"/>
    <property type="project" value="InterPro"/>
</dbReference>
<protein>
    <submittedName>
        <fullName evidence="14">ATP-binding cassette domain-containing protein</fullName>
    </submittedName>
</protein>
<accession>A0A7H0FSZ1</accession>
<comment type="subcellular location">
    <subcellularLocation>
        <location evidence="1">Cell membrane</location>
        <topology evidence="1">Multi-pass membrane protein</topology>
    </subcellularLocation>
</comment>
<dbReference type="InterPro" id="IPR027417">
    <property type="entry name" value="P-loop_NTPase"/>
</dbReference>
<sequence>MIKRPHVMQDSIQDCGVACIEMICKFYNINIDRRYIQEETGYGMIGISLKAMEKFFSKVDANPEIVNISKINRLNKENREMINNSLPAIVFLEEEEIINHFVVIWHIGKKRILVSDPTHTKKEWINNKQIEKRAISYLFVEKPKNIFLNRSPKKVRFYGKFIKRNLKIFSLVMFFSIIVSLLSTYLSFNLGKNINILEKNIPLQEKTFLIQSISIGFIVLALVQVVVSYFKNILVIKGTFAFETQLFKKYINKMLTIHPKYFQLNSSGEFVSRISDILQVSNDVMNFFISVLLNFCMYVFSIITLFYFSKVMAIYLVVISAVVILFFAYIYPKIYHFGYTISKSNTDFQKKLITFIDGLEEFRALNADKYFSEKVLDKINKFITNNKKLQFFGTNSNVFLSLFNTVGTVILIAIGSLLVLKNSINLGNLTVLISLSGIVVSSLNQFGSFQAQYESMQVASHRIESILINMENENVCGEIILDKKIESIRCKRVSIKKGDTLLLDTVNCEIYRGKNLSIRGENGSGKSTLIKSLVRLDDDYRGQILINNIDIKKINLDCLRSKLVFVEPNPKFLEGTIRDNLLLGHKVPNSIFNKLIRDFEINKILDDLPLGINFPGEAAIKCLSSGQKQKLALFRGILKRPDILLVDEGFSNMDKEYLDRILPKFDSWGIKLIVIDHSNRVTKDIDYITMENYDIKNSWM</sequence>
<keyword evidence="4" id="KW-0788">Thiol protease</keyword>
<evidence type="ECO:0000313" key="14">
    <source>
        <dbReference type="EMBL" id="QNP39157.1"/>
    </source>
</evidence>
<keyword evidence="4" id="KW-0378">Hydrolase</keyword>
<dbReference type="EMBL" id="CP060804">
    <property type="protein sequence ID" value="QNP39157.1"/>
    <property type="molecule type" value="Genomic_DNA"/>
</dbReference>
<evidence type="ECO:0000256" key="4">
    <source>
        <dbReference type="ARBA" id="ARBA00022807"/>
    </source>
</evidence>
<dbReference type="InterPro" id="IPR003593">
    <property type="entry name" value="AAA+_ATPase"/>
</dbReference>
<evidence type="ECO:0000259" key="13">
    <source>
        <dbReference type="PROSITE" id="PS50990"/>
    </source>
</evidence>
<name>A0A7H0FSZ1_ENTFL</name>
<dbReference type="Pfam" id="PF00664">
    <property type="entry name" value="ABC_membrane"/>
    <property type="match status" value="1"/>
</dbReference>
<dbReference type="GO" id="GO:0005524">
    <property type="term" value="F:ATP binding"/>
    <property type="evidence" value="ECO:0007669"/>
    <property type="project" value="UniProtKB-KW"/>
</dbReference>